<dbReference type="OrthoDB" id="9813383at2"/>
<dbReference type="Proteomes" id="UP000003645">
    <property type="component" value="Chromosome"/>
</dbReference>
<dbReference type="STRING" id="1130798.LBLM1_06525"/>
<dbReference type="PROSITE" id="PS51273">
    <property type="entry name" value="GATASE_TYPE_1"/>
    <property type="match status" value="1"/>
</dbReference>
<organism evidence="1 2">
    <name type="scientific">Limosilactobacillus mucosae LM1</name>
    <dbReference type="NCBI Taxonomy" id="1130798"/>
    <lineage>
        <taxon>Bacteria</taxon>
        <taxon>Bacillati</taxon>
        <taxon>Bacillota</taxon>
        <taxon>Bacilli</taxon>
        <taxon>Lactobacillales</taxon>
        <taxon>Lactobacillaceae</taxon>
        <taxon>Limosilactobacillus</taxon>
    </lineage>
</organism>
<dbReference type="InterPro" id="IPR011697">
    <property type="entry name" value="Peptidase_C26"/>
</dbReference>
<dbReference type="GO" id="GO:0033969">
    <property type="term" value="F:gamma-glutamyl-gamma-aminobutyrate hydrolase activity"/>
    <property type="evidence" value="ECO:0007669"/>
    <property type="project" value="TreeGrafter"/>
</dbReference>
<dbReference type="InterPro" id="IPR044668">
    <property type="entry name" value="PuuD-like"/>
</dbReference>
<dbReference type="AlphaFoldDB" id="A0A0D4CKL5"/>
<dbReference type="SUPFAM" id="SSF52317">
    <property type="entry name" value="Class I glutamine amidotransferase-like"/>
    <property type="match status" value="1"/>
</dbReference>
<reference evidence="1 2" key="1">
    <citation type="journal article" date="2012" name="J. Bacteriol.">
        <title>Genome sequence of Lactobacillus mucosae LM1, isolated from piglet feces.</title>
        <authorList>
            <person name="Lee J.H."/>
            <person name="Valeriano V.D."/>
            <person name="Shin Y.R."/>
            <person name="Chae J.P."/>
            <person name="Kim G.B."/>
            <person name="Ham J.S."/>
            <person name="Chun J."/>
            <person name="Kang D.K."/>
        </authorList>
    </citation>
    <scope>NUCLEOTIDE SEQUENCE [LARGE SCALE GENOMIC DNA]</scope>
    <source>
        <strain evidence="1 2">LM1</strain>
    </source>
</reference>
<dbReference type="InterPro" id="IPR029062">
    <property type="entry name" value="Class_I_gatase-like"/>
</dbReference>
<dbReference type="HOGENOM" id="CLU_030756_2_1_9"/>
<keyword evidence="1" id="KW-0808">Transferase</keyword>
<evidence type="ECO:0000313" key="2">
    <source>
        <dbReference type="Proteomes" id="UP000003645"/>
    </source>
</evidence>
<name>A0A0D4CKL5_LIMMU</name>
<dbReference type="Pfam" id="PF07722">
    <property type="entry name" value="Peptidase_C26"/>
    <property type="match status" value="1"/>
</dbReference>
<dbReference type="KEGG" id="lmu:LBLM1_06525"/>
<sequence length="251" mass="28234">MKKPIVGISGSELTKNVGPFVGYRRSYVNKDYSEAVIKNGGVPMIIPFNEDADVTESQLELVDALILSGGQDIDSESYGEEPQPEQGTVWQARDQFDMRLLKLAEKRGIPVLGICRGVQLINVFHGGSLYQDLKYYPVPTLKHWQGDTPWWQATHQVKLVNDTHLAAIFDQVPRLRVNSYHHQLIKKVGKGLKVNALAQDGVYEGIENETGTVLGVQWHPEMLRAHQAEMNRLFDYLIKCANGKGRDEHAE</sequence>
<evidence type="ECO:0000313" key="1">
    <source>
        <dbReference type="EMBL" id="AJT50697.1"/>
    </source>
</evidence>
<dbReference type="RefSeq" id="WP_033935342.1">
    <property type="nucleotide sequence ID" value="NZ_CP011013.1"/>
</dbReference>
<dbReference type="GO" id="GO:0005829">
    <property type="term" value="C:cytosol"/>
    <property type="evidence" value="ECO:0007669"/>
    <property type="project" value="TreeGrafter"/>
</dbReference>
<dbReference type="PANTHER" id="PTHR43235:SF1">
    <property type="entry name" value="GLUTAMINE AMIDOTRANSFERASE PB2B2.05-RELATED"/>
    <property type="match status" value="1"/>
</dbReference>
<dbReference type="CDD" id="cd01745">
    <property type="entry name" value="GATase1_2"/>
    <property type="match status" value="1"/>
</dbReference>
<keyword evidence="2" id="KW-1185">Reference proteome</keyword>
<dbReference type="GO" id="GO:0016740">
    <property type="term" value="F:transferase activity"/>
    <property type="evidence" value="ECO:0007669"/>
    <property type="project" value="UniProtKB-KW"/>
</dbReference>
<keyword evidence="1" id="KW-0315">Glutamine amidotransferase</keyword>
<dbReference type="Gene3D" id="3.40.50.880">
    <property type="match status" value="1"/>
</dbReference>
<protein>
    <submittedName>
        <fullName evidence="1">Glutamine amidotransferase</fullName>
    </submittedName>
</protein>
<proteinExistence type="predicted"/>
<dbReference type="EMBL" id="CP011013">
    <property type="protein sequence ID" value="AJT50697.1"/>
    <property type="molecule type" value="Genomic_DNA"/>
</dbReference>
<gene>
    <name evidence="1" type="ORF">LBLM1_06525</name>
</gene>
<dbReference type="PANTHER" id="PTHR43235">
    <property type="entry name" value="GLUTAMINE AMIDOTRANSFERASE PB2B2.05-RELATED"/>
    <property type="match status" value="1"/>
</dbReference>
<dbReference type="GO" id="GO:0006598">
    <property type="term" value="P:polyamine catabolic process"/>
    <property type="evidence" value="ECO:0007669"/>
    <property type="project" value="TreeGrafter"/>
</dbReference>
<accession>A0A0D4CKL5</accession>